<dbReference type="EMBL" id="JAHRHJ020000006">
    <property type="protein sequence ID" value="KAH9311591.1"/>
    <property type="molecule type" value="Genomic_DNA"/>
</dbReference>
<evidence type="ECO:0000313" key="1">
    <source>
        <dbReference type="EMBL" id="KAH9311591.1"/>
    </source>
</evidence>
<feature type="non-terminal residue" evidence="1">
    <location>
        <position position="1"/>
    </location>
</feature>
<accession>A0AA38FW87</accession>
<dbReference type="AlphaFoldDB" id="A0AA38FW87"/>
<protein>
    <submittedName>
        <fullName evidence="1">Uncharacterized protein</fullName>
    </submittedName>
</protein>
<reference evidence="1 2" key="1">
    <citation type="journal article" date="2021" name="Nat. Plants">
        <title>The Taxus genome provides insights into paclitaxel biosynthesis.</title>
        <authorList>
            <person name="Xiong X."/>
            <person name="Gou J."/>
            <person name="Liao Q."/>
            <person name="Li Y."/>
            <person name="Zhou Q."/>
            <person name="Bi G."/>
            <person name="Li C."/>
            <person name="Du R."/>
            <person name="Wang X."/>
            <person name="Sun T."/>
            <person name="Guo L."/>
            <person name="Liang H."/>
            <person name="Lu P."/>
            <person name="Wu Y."/>
            <person name="Zhang Z."/>
            <person name="Ro D.K."/>
            <person name="Shang Y."/>
            <person name="Huang S."/>
            <person name="Yan J."/>
        </authorList>
    </citation>
    <scope>NUCLEOTIDE SEQUENCE [LARGE SCALE GENOMIC DNA]</scope>
    <source>
        <strain evidence="1">Ta-2019</strain>
    </source>
</reference>
<dbReference type="Proteomes" id="UP000824469">
    <property type="component" value="Unassembled WGS sequence"/>
</dbReference>
<comment type="caution">
    <text evidence="1">The sequence shown here is derived from an EMBL/GenBank/DDBJ whole genome shotgun (WGS) entry which is preliminary data.</text>
</comment>
<gene>
    <name evidence="1" type="ORF">KI387_026626</name>
</gene>
<keyword evidence="2" id="KW-1185">Reference proteome</keyword>
<name>A0AA38FW87_TAXCH</name>
<evidence type="ECO:0000313" key="2">
    <source>
        <dbReference type="Proteomes" id="UP000824469"/>
    </source>
</evidence>
<organism evidence="1 2">
    <name type="scientific">Taxus chinensis</name>
    <name type="common">Chinese yew</name>
    <name type="synonym">Taxus wallichiana var. chinensis</name>
    <dbReference type="NCBI Taxonomy" id="29808"/>
    <lineage>
        <taxon>Eukaryota</taxon>
        <taxon>Viridiplantae</taxon>
        <taxon>Streptophyta</taxon>
        <taxon>Embryophyta</taxon>
        <taxon>Tracheophyta</taxon>
        <taxon>Spermatophyta</taxon>
        <taxon>Pinopsida</taxon>
        <taxon>Pinidae</taxon>
        <taxon>Conifers II</taxon>
        <taxon>Cupressales</taxon>
        <taxon>Taxaceae</taxon>
        <taxon>Taxus</taxon>
    </lineage>
</organism>
<sequence>KLVDLVLEDEPLRMPGPRSSEQDVEWEKASMMRKITSYEGLLQALQEVLKKENHDLNICIASKALINIKTLEANNEV</sequence>
<proteinExistence type="predicted"/>